<feature type="region of interest" description="Disordered" evidence="12">
    <location>
        <begin position="409"/>
        <end position="435"/>
    </location>
</feature>
<keyword evidence="6" id="KW-0677">Repeat</keyword>
<dbReference type="OrthoDB" id="536948at2759"/>
<keyword evidence="5" id="KW-0732">Signal</keyword>
<dbReference type="InterPro" id="IPR036772">
    <property type="entry name" value="SRCR-like_dom_sf"/>
</dbReference>
<reference evidence="15" key="1">
    <citation type="journal article" date="2023" name="Science">
        <title>Genome structures resolve the early diversification of teleost fishes.</title>
        <authorList>
            <person name="Parey E."/>
            <person name="Louis A."/>
            <person name="Montfort J."/>
            <person name="Bouchez O."/>
            <person name="Roques C."/>
            <person name="Iampietro C."/>
            <person name="Lluch J."/>
            <person name="Castinel A."/>
            <person name="Donnadieu C."/>
            <person name="Desvignes T."/>
            <person name="Floi Bucao C."/>
            <person name="Jouanno E."/>
            <person name="Wen M."/>
            <person name="Mejri S."/>
            <person name="Dirks R."/>
            <person name="Jansen H."/>
            <person name="Henkel C."/>
            <person name="Chen W.J."/>
            <person name="Zahm M."/>
            <person name="Cabau C."/>
            <person name="Klopp C."/>
            <person name="Thompson A.W."/>
            <person name="Robinson-Rechavi M."/>
            <person name="Braasch I."/>
            <person name="Lecointre G."/>
            <person name="Bobe J."/>
            <person name="Postlethwait J.H."/>
            <person name="Berthelot C."/>
            <person name="Roest Crollius H."/>
            <person name="Guiguen Y."/>
        </authorList>
    </citation>
    <scope>NUCLEOTIDE SEQUENCE</scope>
    <source>
        <strain evidence="15">WJC10195</strain>
    </source>
</reference>
<evidence type="ECO:0000256" key="13">
    <source>
        <dbReference type="SAM" id="Phobius"/>
    </source>
</evidence>
<gene>
    <name evidence="15" type="ORF">SKAU_G00275970</name>
</gene>
<evidence type="ECO:0000256" key="10">
    <source>
        <dbReference type="ARBA" id="ARBA00023180"/>
    </source>
</evidence>
<evidence type="ECO:0000256" key="12">
    <source>
        <dbReference type="SAM" id="MobiDB-lite"/>
    </source>
</evidence>
<keyword evidence="9 11" id="KW-1015">Disulfide bond</keyword>
<feature type="disulfide bond" evidence="11">
    <location>
        <begin position="295"/>
        <end position="305"/>
    </location>
</feature>
<evidence type="ECO:0000313" key="16">
    <source>
        <dbReference type="Proteomes" id="UP001152622"/>
    </source>
</evidence>
<keyword evidence="10" id="KW-0325">Glycoprotein</keyword>
<dbReference type="FunFam" id="3.10.250.10:FF:000002">
    <property type="entry name" value="Scavenger receptor cysteine-rich type 1 protein M130"/>
    <property type="match status" value="1"/>
</dbReference>
<dbReference type="InterPro" id="IPR001190">
    <property type="entry name" value="SRCR"/>
</dbReference>
<name>A0A9Q1F187_SYNKA</name>
<dbReference type="Gene3D" id="3.10.250.10">
    <property type="entry name" value="SRCR-like domain"/>
    <property type="match status" value="4"/>
</dbReference>
<dbReference type="Pfam" id="PF00530">
    <property type="entry name" value="SRCR"/>
    <property type="match status" value="3"/>
</dbReference>
<accession>A0A9Q1F187</accession>
<dbReference type="Proteomes" id="UP001152622">
    <property type="component" value="Chromosome 10"/>
</dbReference>
<evidence type="ECO:0000313" key="15">
    <source>
        <dbReference type="EMBL" id="KAJ8349008.1"/>
    </source>
</evidence>
<sequence>MASSLSSMISQCLWYTDSRLVGGSNNCSGRVELQYLGTWGTVCDACWDRKASNVLCQQLNCGTAVAVPGQAWFGEGSGSIWADVFDCHGNETRLSQCAVSSWSRITCSHGQDAGVICSGSALSALDGTVRLAGGSECEGQVEVYYQQTWRRVLVPWSSREASVTCRQLGCGSAVQVYSSSLSGTGDSGVCLMGFQCSGRESHLGNCTVPHNLTCGSREQVSIVCSKFKEMRLTEGCSGNLEVFYNGTWGNVCFNQMNLDTATLICQELNCGKRGSVDHTQSRLGSAPNWLDKIKCRQHDSTLWQCPSNPWGQNKCEQNDVAWLNCTVKEDRRVPRSKLSCSPTANGRACPSQWPLRLVGGEGGCSGRLEVFHGGSWGTEVNCRGTELHLWDCRHSVQQHSRCQHQNQAGLTCTGSSDPSTTAGVPRMTTKSTTQTGKAAPGVIYTVKVGTKRRVTPVPPSLPIPAVAFLVMGALYFLLLVVLGVVVFQNRALRRALSQWDHAPLQEAIYEEIEYKLAREGTYSAPRWGSGLYEDLPSGYDDVGDGEGHSLSGDLVMEDTPENYDDVITADQHPDSVAGELLEGDAPEFYDDVISMQQGPEAFSGDHVTDTEENYDDAVTLDWIQVGENILAPESPPAPSGMDYDDVGEEPLERGGAF</sequence>
<evidence type="ECO:0000256" key="5">
    <source>
        <dbReference type="ARBA" id="ARBA00022729"/>
    </source>
</evidence>
<evidence type="ECO:0000256" key="8">
    <source>
        <dbReference type="ARBA" id="ARBA00023136"/>
    </source>
</evidence>
<proteinExistence type="predicted"/>
<dbReference type="FunFam" id="3.10.250.10:FF:000016">
    <property type="entry name" value="Scavenger receptor cysteine-rich protein type 12"/>
    <property type="match status" value="1"/>
</dbReference>
<feature type="disulfide bond" evidence="11">
    <location>
        <begin position="87"/>
        <end position="97"/>
    </location>
</feature>
<organism evidence="15 16">
    <name type="scientific">Synaphobranchus kaupii</name>
    <name type="common">Kaup's arrowtooth eel</name>
    <dbReference type="NCBI Taxonomy" id="118154"/>
    <lineage>
        <taxon>Eukaryota</taxon>
        <taxon>Metazoa</taxon>
        <taxon>Chordata</taxon>
        <taxon>Craniata</taxon>
        <taxon>Vertebrata</taxon>
        <taxon>Euteleostomi</taxon>
        <taxon>Actinopterygii</taxon>
        <taxon>Neopterygii</taxon>
        <taxon>Teleostei</taxon>
        <taxon>Anguilliformes</taxon>
        <taxon>Synaphobranchidae</taxon>
        <taxon>Synaphobranchus</taxon>
    </lineage>
</organism>
<dbReference type="PRINTS" id="PR00258">
    <property type="entry name" value="SPERACTRCPTR"/>
</dbReference>
<keyword evidence="16" id="KW-1185">Reference proteome</keyword>
<comment type="caution">
    <text evidence="15">The sequence shown here is derived from an EMBL/GenBank/DDBJ whole genome shotgun (WGS) entry which is preliminary data.</text>
</comment>
<evidence type="ECO:0000256" key="9">
    <source>
        <dbReference type="ARBA" id="ARBA00023157"/>
    </source>
</evidence>
<evidence type="ECO:0000256" key="4">
    <source>
        <dbReference type="ARBA" id="ARBA00022692"/>
    </source>
</evidence>
<evidence type="ECO:0000256" key="11">
    <source>
        <dbReference type="PROSITE-ProRule" id="PRU00196"/>
    </source>
</evidence>
<dbReference type="AlphaFoldDB" id="A0A9Q1F187"/>
<dbReference type="PROSITE" id="PS50287">
    <property type="entry name" value="SRCR_2"/>
    <property type="match status" value="5"/>
</dbReference>
<protein>
    <recommendedName>
        <fullName evidence="14">SRCR domain-containing protein</fullName>
    </recommendedName>
</protein>
<feature type="disulfide bond" evidence="11">
    <location>
        <begin position="56"/>
        <end position="117"/>
    </location>
</feature>
<feature type="domain" description="SRCR" evidence="14">
    <location>
        <begin position="129"/>
        <end position="225"/>
    </location>
</feature>
<evidence type="ECO:0000256" key="3">
    <source>
        <dbReference type="ARBA" id="ARBA00022525"/>
    </source>
</evidence>
<evidence type="ECO:0000256" key="6">
    <source>
        <dbReference type="ARBA" id="ARBA00022737"/>
    </source>
</evidence>
<feature type="domain" description="SRCR" evidence="14">
    <location>
        <begin position="230"/>
        <end position="326"/>
    </location>
</feature>
<feature type="disulfide bond" evidence="11">
    <location>
        <begin position="382"/>
        <end position="392"/>
    </location>
</feature>
<feature type="domain" description="SRCR" evidence="14">
    <location>
        <begin position="379"/>
        <end position="413"/>
    </location>
</feature>
<feature type="domain" description="SRCR" evidence="14">
    <location>
        <begin position="355"/>
        <end position="378"/>
    </location>
</feature>
<dbReference type="EMBL" id="JAINUF010000010">
    <property type="protein sequence ID" value="KAJ8349008.1"/>
    <property type="molecule type" value="Genomic_DNA"/>
</dbReference>
<feature type="disulfide bond" evidence="11">
    <location>
        <begin position="196"/>
        <end position="206"/>
    </location>
</feature>
<evidence type="ECO:0000256" key="7">
    <source>
        <dbReference type="ARBA" id="ARBA00022989"/>
    </source>
</evidence>
<keyword evidence="7 13" id="KW-1133">Transmembrane helix</keyword>
<dbReference type="PANTHER" id="PTHR48071:SF15">
    <property type="entry name" value="SRCR DOMAIN-CONTAINING PROTEIN"/>
    <property type="match status" value="1"/>
</dbReference>
<feature type="region of interest" description="Disordered" evidence="12">
    <location>
        <begin position="630"/>
        <end position="657"/>
    </location>
</feature>
<keyword evidence="8 13" id="KW-0472">Membrane</keyword>
<feature type="disulfide bond" evidence="11">
    <location>
        <begin position="43"/>
        <end position="107"/>
    </location>
</feature>
<evidence type="ECO:0000256" key="2">
    <source>
        <dbReference type="ARBA" id="ARBA00004613"/>
    </source>
</evidence>
<evidence type="ECO:0000256" key="1">
    <source>
        <dbReference type="ARBA" id="ARBA00004167"/>
    </source>
</evidence>
<dbReference type="PANTHER" id="PTHR48071">
    <property type="entry name" value="SRCR DOMAIN-CONTAINING PROTEIN"/>
    <property type="match status" value="1"/>
</dbReference>
<dbReference type="SMART" id="SM00202">
    <property type="entry name" value="SR"/>
    <property type="match status" value="4"/>
</dbReference>
<dbReference type="SUPFAM" id="SSF56487">
    <property type="entry name" value="SRCR-like"/>
    <property type="match status" value="4"/>
</dbReference>
<dbReference type="GO" id="GO:0016020">
    <property type="term" value="C:membrane"/>
    <property type="evidence" value="ECO:0007669"/>
    <property type="project" value="UniProtKB-SubCell"/>
</dbReference>
<keyword evidence="3" id="KW-0964">Secreted</keyword>
<dbReference type="FunFam" id="3.10.250.10:FF:000012">
    <property type="entry name" value="CD163 molecule like 1"/>
    <property type="match status" value="1"/>
</dbReference>
<keyword evidence="4 13" id="KW-0812">Transmembrane</keyword>
<feature type="transmembrane region" description="Helical" evidence="13">
    <location>
        <begin position="461"/>
        <end position="487"/>
    </location>
</feature>
<comment type="caution">
    <text evidence="11">Lacks conserved residue(s) required for the propagation of feature annotation.</text>
</comment>
<feature type="domain" description="SRCR" evidence="14">
    <location>
        <begin position="18"/>
        <end position="118"/>
    </location>
</feature>
<evidence type="ECO:0000259" key="14">
    <source>
        <dbReference type="PROSITE" id="PS50287"/>
    </source>
</evidence>
<comment type="subcellular location">
    <subcellularLocation>
        <location evidence="1">Membrane</location>
        <topology evidence="1">Single-pass membrane protein</topology>
    </subcellularLocation>
    <subcellularLocation>
        <location evidence="2">Secreted</location>
    </subcellularLocation>
</comment>